<dbReference type="NCBIfam" id="TIGR00714">
    <property type="entry name" value="hscB"/>
    <property type="match status" value="1"/>
</dbReference>
<dbReference type="CDD" id="cd06257">
    <property type="entry name" value="DnaJ"/>
    <property type="match status" value="1"/>
</dbReference>
<evidence type="ECO:0000313" key="4">
    <source>
        <dbReference type="EMBL" id="CAD8674773.1"/>
    </source>
</evidence>
<dbReference type="SUPFAM" id="SSF47144">
    <property type="entry name" value="HSC20 (HSCB), C-terminal oligomerisation domain"/>
    <property type="match status" value="1"/>
</dbReference>
<dbReference type="Gene3D" id="1.20.1280.20">
    <property type="entry name" value="HscB, C-terminal domain"/>
    <property type="match status" value="1"/>
</dbReference>
<dbReference type="InterPro" id="IPR036386">
    <property type="entry name" value="HscB_C_sf"/>
</dbReference>
<dbReference type="Pfam" id="PF07743">
    <property type="entry name" value="HSCB_C"/>
    <property type="match status" value="1"/>
</dbReference>
<dbReference type="PANTHER" id="PTHR14021:SF15">
    <property type="entry name" value="IRON-SULFUR CLUSTER CO-CHAPERONE PROTEIN HSCB"/>
    <property type="match status" value="1"/>
</dbReference>
<gene>
    <name evidence="4" type="ORF">POBO1169_LOCUS12397</name>
</gene>
<dbReference type="PANTHER" id="PTHR14021">
    <property type="entry name" value="IRON-SULFUR CLUSTER CO-CHAPERONE PROTEIN HSCB"/>
    <property type="match status" value="1"/>
</dbReference>
<evidence type="ECO:0000256" key="2">
    <source>
        <dbReference type="ARBA" id="ARBA00023186"/>
    </source>
</evidence>
<dbReference type="InterPro" id="IPR004640">
    <property type="entry name" value="HscB"/>
</dbReference>
<dbReference type="SMART" id="SM00271">
    <property type="entry name" value="DnaJ"/>
    <property type="match status" value="1"/>
</dbReference>
<evidence type="ECO:0000259" key="3">
    <source>
        <dbReference type="PROSITE" id="PS50076"/>
    </source>
</evidence>
<dbReference type="GO" id="GO:0051259">
    <property type="term" value="P:protein complex oligomerization"/>
    <property type="evidence" value="ECO:0007669"/>
    <property type="project" value="InterPro"/>
</dbReference>
<dbReference type="GO" id="GO:0001671">
    <property type="term" value="F:ATPase activator activity"/>
    <property type="evidence" value="ECO:0007669"/>
    <property type="project" value="InterPro"/>
</dbReference>
<dbReference type="AlphaFoldDB" id="A0A7S0RE25"/>
<keyword evidence="2" id="KW-0143">Chaperone</keyword>
<dbReference type="InterPro" id="IPR001623">
    <property type="entry name" value="DnaJ_domain"/>
</dbReference>
<feature type="domain" description="J" evidence="3">
    <location>
        <begin position="105"/>
        <end position="177"/>
    </location>
</feature>
<evidence type="ECO:0000256" key="1">
    <source>
        <dbReference type="ARBA" id="ARBA00010476"/>
    </source>
</evidence>
<organism evidence="4">
    <name type="scientific">Pyramimonas obovata</name>
    <dbReference type="NCBI Taxonomy" id="1411642"/>
    <lineage>
        <taxon>Eukaryota</taxon>
        <taxon>Viridiplantae</taxon>
        <taxon>Chlorophyta</taxon>
        <taxon>Pyramimonadophyceae</taxon>
        <taxon>Pyramimonadales</taxon>
        <taxon>Pyramimonadaceae</taxon>
        <taxon>Pyramimonas</taxon>
        <taxon>Pyramimonas incertae sedis</taxon>
    </lineage>
</organism>
<dbReference type="PROSITE" id="PS50076">
    <property type="entry name" value="DNAJ_2"/>
    <property type="match status" value="1"/>
</dbReference>
<reference evidence="4" key="1">
    <citation type="submission" date="2021-01" db="EMBL/GenBank/DDBJ databases">
        <authorList>
            <person name="Corre E."/>
            <person name="Pelletier E."/>
            <person name="Niang G."/>
            <person name="Scheremetjew M."/>
            <person name="Finn R."/>
            <person name="Kale V."/>
            <person name="Holt S."/>
            <person name="Cochrane G."/>
            <person name="Meng A."/>
            <person name="Brown T."/>
            <person name="Cohen L."/>
        </authorList>
    </citation>
    <scope>NUCLEOTIDE SEQUENCE</scope>
    <source>
        <strain evidence="4">CCMP722</strain>
    </source>
</reference>
<proteinExistence type="inferred from homology"/>
<dbReference type="InterPro" id="IPR009073">
    <property type="entry name" value="HscB_oligo_C"/>
</dbReference>
<accession>A0A7S0RE25</accession>
<dbReference type="SUPFAM" id="SSF46565">
    <property type="entry name" value="Chaperone J-domain"/>
    <property type="match status" value="1"/>
</dbReference>
<dbReference type="GO" id="GO:0005739">
    <property type="term" value="C:mitochondrion"/>
    <property type="evidence" value="ECO:0007669"/>
    <property type="project" value="TreeGrafter"/>
</dbReference>
<dbReference type="InterPro" id="IPR036869">
    <property type="entry name" value="J_dom_sf"/>
</dbReference>
<dbReference type="EMBL" id="HBFA01024397">
    <property type="protein sequence ID" value="CAD8674773.1"/>
    <property type="molecule type" value="Transcribed_RNA"/>
</dbReference>
<dbReference type="Gene3D" id="1.10.287.110">
    <property type="entry name" value="DnaJ domain"/>
    <property type="match status" value="1"/>
</dbReference>
<protein>
    <recommendedName>
        <fullName evidence="3">J domain-containing protein</fullName>
    </recommendedName>
</protein>
<name>A0A7S0RE25_9CHLO</name>
<dbReference type="GO" id="GO:0044571">
    <property type="term" value="P:[2Fe-2S] cluster assembly"/>
    <property type="evidence" value="ECO:0007669"/>
    <property type="project" value="InterPro"/>
</dbReference>
<dbReference type="GO" id="GO:0051087">
    <property type="term" value="F:protein-folding chaperone binding"/>
    <property type="evidence" value="ECO:0007669"/>
    <property type="project" value="InterPro"/>
</dbReference>
<sequence length="266" mass="29972">MWRRSLQGLARHAMRSAVYNSAHYESSNINLAGASRNPLAGALFSHKLHACGLRPENKPVCCSNCKVVGRLSDDNCKPACHGKNNHFFCRGCALLLPPEDLEPLDYFSLLELEPNYRVDIKQIGTRFKALQRELHPDKFSTASQEEQMRSAGHSAMVNTAVSTLRSPLRRALYLLKMQGIDFEEDQGTIDDPEFLMEVMETRMAVDEADSEEELKPLREQNLEALARCENDVAQAFDRSDLDAVRDGVIHMTYLCKIQNVISSKTN</sequence>
<comment type="similarity">
    <text evidence="1">Belongs to the HscB family.</text>
</comment>